<dbReference type="EMBL" id="DYXT01000019">
    <property type="protein sequence ID" value="HJE38721.1"/>
    <property type="molecule type" value="Genomic_DNA"/>
</dbReference>
<comment type="caution">
    <text evidence="2">The sequence shown here is derived from an EMBL/GenBank/DDBJ whole genome shotgun (WGS) entry which is preliminary data.</text>
</comment>
<name>A0A4Q0U9H4_9BACT</name>
<dbReference type="Gene3D" id="3.40.50.720">
    <property type="entry name" value="NAD(P)-binding Rossmann-like Domain"/>
    <property type="match status" value="1"/>
</dbReference>
<dbReference type="InterPro" id="IPR001509">
    <property type="entry name" value="Epimerase_deHydtase"/>
</dbReference>
<dbReference type="InterPro" id="IPR050177">
    <property type="entry name" value="Lipid_A_modif_metabolic_enz"/>
</dbReference>
<dbReference type="AlphaFoldDB" id="A0A4Q0U9H4"/>
<gene>
    <name evidence="2" type="ORF">K8V47_03025</name>
</gene>
<protein>
    <submittedName>
        <fullName evidence="2">NAD(P)-dependent oxidoreductase</fullName>
    </submittedName>
</protein>
<evidence type="ECO:0000259" key="1">
    <source>
        <dbReference type="Pfam" id="PF01370"/>
    </source>
</evidence>
<proteinExistence type="predicted"/>
<organism evidence="2 3">
    <name type="scientific">Candidatus Amulumruptor caecigallinarius</name>
    <dbReference type="NCBI Taxonomy" id="2109911"/>
    <lineage>
        <taxon>Bacteria</taxon>
        <taxon>Pseudomonadati</taxon>
        <taxon>Bacteroidota</taxon>
        <taxon>Bacteroidia</taxon>
        <taxon>Bacteroidales</taxon>
        <taxon>Muribaculaceae</taxon>
        <taxon>Candidatus Amulumruptor</taxon>
    </lineage>
</organism>
<dbReference type="PANTHER" id="PTHR43245:SF58">
    <property type="entry name" value="BLL5923 PROTEIN"/>
    <property type="match status" value="1"/>
</dbReference>
<dbReference type="Pfam" id="PF01370">
    <property type="entry name" value="Epimerase"/>
    <property type="match status" value="1"/>
</dbReference>
<evidence type="ECO:0000313" key="2">
    <source>
        <dbReference type="EMBL" id="HJE38721.1"/>
    </source>
</evidence>
<dbReference type="InterPro" id="IPR036291">
    <property type="entry name" value="NAD(P)-bd_dom_sf"/>
</dbReference>
<reference evidence="2" key="2">
    <citation type="submission" date="2021-09" db="EMBL/GenBank/DDBJ databases">
        <authorList>
            <person name="Gilroy R."/>
        </authorList>
    </citation>
    <scope>NUCLEOTIDE SEQUENCE</scope>
    <source>
        <strain evidence="2">4100</strain>
    </source>
</reference>
<sequence>MNVDNDKVAPAKKVLIVGGGGFIGGFIASESLKRGYETWVTVRESTSRRFLRDEALKFVTLDYDDATQMASALTSALPEGERWDYIVYNLGATKCTNFADFNRINFGYLRTVVGLIRDNGLTPEAFLYMSSLSALGPNDEKCYRPYDSTTIPQPNTRYGLSKIKAETFLQTLPGFPWIIFRPTGVYGPHEQDYLMMIKSIDSHVDFGVGYRKQLLTFIYVEDLARAVFDALPSEKALRHAYIISEPRSYSQREFRSLVARLLGRKFVIPIRLPLWATYVVSVLAEKIGVVRMKPSTLNRDKYIIMRQRNWSCDVSDAECDFGFRASIPLECGLARTIEEYRNACADGKAKKD</sequence>
<dbReference type="Proteomes" id="UP000711407">
    <property type="component" value="Unassembled WGS sequence"/>
</dbReference>
<evidence type="ECO:0000313" key="3">
    <source>
        <dbReference type="Proteomes" id="UP000711407"/>
    </source>
</evidence>
<dbReference type="SUPFAM" id="SSF51735">
    <property type="entry name" value="NAD(P)-binding Rossmann-fold domains"/>
    <property type="match status" value="1"/>
</dbReference>
<dbReference type="PANTHER" id="PTHR43245">
    <property type="entry name" value="BIFUNCTIONAL POLYMYXIN RESISTANCE PROTEIN ARNA"/>
    <property type="match status" value="1"/>
</dbReference>
<feature type="domain" description="NAD-dependent epimerase/dehydratase" evidence="1">
    <location>
        <begin position="14"/>
        <end position="236"/>
    </location>
</feature>
<reference evidence="2" key="1">
    <citation type="journal article" date="2021" name="PeerJ">
        <title>Extensive microbial diversity within the chicken gut microbiome revealed by metagenomics and culture.</title>
        <authorList>
            <person name="Gilroy R."/>
            <person name="Ravi A."/>
            <person name="Getino M."/>
            <person name="Pursley I."/>
            <person name="Horton D.L."/>
            <person name="Alikhan N.F."/>
            <person name="Baker D."/>
            <person name="Gharbi K."/>
            <person name="Hall N."/>
            <person name="Watson M."/>
            <person name="Adriaenssens E.M."/>
            <person name="Foster-Nyarko E."/>
            <person name="Jarju S."/>
            <person name="Secka A."/>
            <person name="Antonio M."/>
            <person name="Oren A."/>
            <person name="Chaudhuri R.R."/>
            <person name="La Ragione R."/>
            <person name="Hildebrand F."/>
            <person name="Pallen M.J."/>
        </authorList>
    </citation>
    <scope>NUCLEOTIDE SEQUENCE</scope>
    <source>
        <strain evidence="2">4100</strain>
    </source>
</reference>
<accession>A0A4Q0U9H4</accession>